<dbReference type="Proteomes" id="UP000321606">
    <property type="component" value="Chromosome"/>
</dbReference>
<evidence type="ECO:0000256" key="2">
    <source>
        <dbReference type="ARBA" id="ARBA00006247"/>
    </source>
</evidence>
<keyword evidence="5" id="KW-0862">Zinc</keyword>
<protein>
    <submittedName>
        <fullName evidence="7">Dipeptidase PepV</fullName>
    </submittedName>
</protein>
<dbReference type="PROSITE" id="PS00758">
    <property type="entry name" value="ARGE_DAPE_CPG2_1"/>
    <property type="match status" value="1"/>
</dbReference>
<name>A0A510JDK7_9FUSO</name>
<dbReference type="InterPro" id="IPR010964">
    <property type="entry name" value="M20A_pepV-rel"/>
</dbReference>
<dbReference type="GO" id="GO:0008270">
    <property type="term" value="F:zinc ion binding"/>
    <property type="evidence" value="ECO:0007669"/>
    <property type="project" value="InterPro"/>
</dbReference>
<dbReference type="OrthoDB" id="9761532at2"/>
<dbReference type="GO" id="GO:0006508">
    <property type="term" value="P:proteolysis"/>
    <property type="evidence" value="ECO:0007669"/>
    <property type="project" value="UniProtKB-KW"/>
</dbReference>
<comment type="similarity">
    <text evidence="2">Belongs to the peptidase M20A family.</text>
</comment>
<keyword evidence="3" id="KW-0645">Protease</keyword>
<dbReference type="GO" id="GO:0016805">
    <property type="term" value="F:dipeptidase activity"/>
    <property type="evidence" value="ECO:0007669"/>
    <property type="project" value="InterPro"/>
</dbReference>
<dbReference type="GO" id="GO:0006526">
    <property type="term" value="P:L-arginine biosynthetic process"/>
    <property type="evidence" value="ECO:0007669"/>
    <property type="project" value="TreeGrafter"/>
</dbReference>
<evidence type="ECO:0000313" key="8">
    <source>
        <dbReference type="Proteomes" id="UP000321606"/>
    </source>
</evidence>
<dbReference type="RefSeq" id="WP_026737529.1">
    <property type="nucleotide sequence ID" value="NZ_AP019822.1"/>
</dbReference>
<dbReference type="InterPro" id="IPR001261">
    <property type="entry name" value="ArgE/DapE_CS"/>
</dbReference>
<dbReference type="InterPro" id="IPR002933">
    <property type="entry name" value="Peptidase_M20"/>
</dbReference>
<reference evidence="7 8" key="1">
    <citation type="submission" date="2019-07" db="EMBL/GenBank/DDBJ databases">
        <title>Complete Genome Sequence of Leptotrichia goodfellowii Strain JCM 16774.</title>
        <authorList>
            <person name="Watanabe S."/>
            <person name="Cui L."/>
        </authorList>
    </citation>
    <scope>NUCLEOTIDE SEQUENCE [LARGE SCALE GENOMIC DNA]</scope>
    <source>
        <strain evidence="7 8">JCM16774</strain>
    </source>
</reference>
<dbReference type="EMBL" id="AP019822">
    <property type="protein sequence ID" value="BBM36143.1"/>
    <property type="molecule type" value="Genomic_DNA"/>
</dbReference>
<comment type="cofactor">
    <cofactor evidence="1">
        <name>Zn(2+)</name>
        <dbReference type="ChEBI" id="CHEBI:29105"/>
    </cofactor>
</comment>
<evidence type="ECO:0000256" key="1">
    <source>
        <dbReference type="ARBA" id="ARBA00001947"/>
    </source>
</evidence>
<dbReference type="SUPFAM" id="SSF53187">
    <property type="entry name" value="Zn-dependent exopeptidases"/>
    <property type="match status" value="1"/>
</dbReference>
<keyword evidence="6" id="KW-0482">Metalloprotease</keyword>
<evidence type="ECO:0000256" key="6">
    <source>
        <dbReference type="ARBA" id="ARBA00023049"/>
    </source>
</evidence>
<dbReference type="NCBIfam" id="TIGR01887">
    <property type="entry name" value="dipeptidaselike"/>
    <property type="match status" value="1"/>
</dbReference>
<organism evidence="7 8">
    <name type="scientific">Pseudoleptotrichia goodfellowii</name>
    <dbReference type="NCBI Taxonomy" id="157692"/>
    <lineage>
        <taxon>Bacteria</taxon>
        <taxon>Fusobacteriati</taxon>
        <taxon>Fusobacteriota</taxon>
        <taxon>Fusobacteriia</taxon>
        <taxon>Fusobacteriales</taxon>
        <taxon>Leptotrichiaceae</taxon>
        <taxon>Pseudoleptotrichia</taxon>
    </lineage>
</organism>
<evidence type="ECO:0000256" key="3">
    <source>
        <dbReference type="ARBA" id="ARBA00022670"/>
    </source>
</evidence>
<dbReference type="PANTHER" id="PTHR43808">
    <property type="entry name" value="ACETYLORNITHINE DEACETYLASE"/>
    <property type="match status" value="1"/>
</dbReference>
<dbReference type="STRING" id="714315.GCA_000516535_01067"/>
<dbReference type="PANTHER" id="PTHR43808:SF31">
    <property type="entry name" value="N-ACETYL-L-CITRULLINE DEACETYLASE"/>
    <property type="match status" value="1"/>
</dbReference>
<dbReference type="InterPro" id="IPR050072">
    <property type="entry name" value="Peptidase_M20A"/>
</dbReference>
<dbReference type="GO" id="GO:0008777">
    <property type="term" value="F:acetylornithine deacetylase activity"/>
    <property type="evidence" value="ECO:0007669"/>
    <property type="project" value="TreeGrafter"/>
</dbReference>
<dbReference type="GO" id="GO:0008237">
    <property type="term" value="F:metallopeptidase activity"/>
    <property type="evidence" value="ECO:0007669"/>
    <property type="project" value="UniProtKB-KW"/>
</dbReference>
<evidence type="ECO:0000256" key="5">
    <source>
        <dbReference type="ARBA" id="ARBA00022833"/>
    </source>
</evidence>
<sequence>MSTEKKEEIINKVKNIQKDLINSIRELVAVYSIEGTSSESAPFGEGPLEALHKVLDIAQKMGFHIENIDNKIGYAQYGESENDEYIGIFGHVDVVPLGEGWKHEPLKGEIENNRIYGRGVLDNKGPILANLFALYILKKCGVTFDVPVRIVFGTNEETGFKCVKHYMTKEKPPVFGWTPDCKWPVVYGERGRLKVRVSAENKYIEELYNFVNDYILSAPNNGVKLGINFKDEDFGEMIMRGYKLGVSENQNYFEWAMSYPAICTKDELIKLIKEKLSDNLKIEEIANWNPILYDKTSKYVKTLQKVYNDVTGFDSKPVTTTGGTYAKIIPNIIAYGPSFPGQKDIAHLPDEWMDLDDLEKITEIYALALYEISKLKNKKE</sequence>
<evidence type="ECO:0000256" key="4">
    <source>
        <dbReference type="ARBA" id="ARBA00022801"/>
    </source>
</evidence>
<dbReference type="Pfam" id="PF01546">
    <property type="entry name" value="Peptidase_M20"/>
    <property type="match status" value="1"/>
</dbReference>
<proteinExistence type="inferred from homology"/>
<dbReference type="KEGG" id="lgo:JCM16774_1075"/>
<gene>
    <name evidence="7" type="ORF">JCM16774_1075</name>
</gene>
<evidence type="ECO:0000313" key="7">
    <source>
        <dbReference type="EMBL" id="BBM36143.1"/>
    </source>
</evidence>
<accession>A0A510JDK7</accession>
<dbReference type="AlphaFoldDB" id="A0A510JDK7"/>
<dbReference type="Gene3D" id="3.40.630.10">
    <property type="entry name" value="Zn peptidases"/>
    <property type="match status" value="2"/>
</dbReference>
<keyword evidence="4" id="KW-0378">Hydrolase</keyword>